<dbReference type="Gene3D" id="3.20.20.70">
    <property type="entry name" value="Aldolase class I"/>
    <property type="match status" value="1"/>
</dbReference>
<dbReference type="InterPro" id="IPR007197">
    <property type="entry name" value="rSAM"/>
</dbReference>
<evidence type="ECO:0000313" key="7">
    <source>
        <dbReference type="EMBL" id="RIA47516.1"/>
    </source>
</evidence>
<dbReference type="PANTHER" id="PTHR11228:SF7">
    <property type="entry name" value="PQQA PEPTIDE CYCLASE"/>
    <property type="match status" value="1"/>
</dbReference>
<gene>
    <name evidence="7" type="ORF">BXY53_2070</name>
</gene>
<dbReference type="SFLD" id="SFLDS00029">
    <property type="entry name" value="Radical_SAM"/>
    <property type="match status" value="1"/>
</dbReference>
<name>A0A397PDD8_9HYPH</name>
<dbReference type="SUPFAM" id="SSF102114">
    <property type="entry name" value="Radical SAM enzymes"/>
    <property type="match status" value="1"/>
</dbReference>
<dbReference type="AlphaFoldDB" id="A0A397PDD8"/>
<evidence type="ECO:0000256" key="2">
    <source>
        <dbReference type="ARBA" id="ARBA00022691"/>
    </source>
</evidence>
<dbReference type="Proteomes" id="UP000266273">
    <property type="component" value="Unassembled WGS sequence"/>
</dbReference>
<dbReference type="EMBL" id="QXDF01000002">
    <property type="protein sequence ID" value="RIA47516.1"/>
    <property type="molecule type" value="Genomic_DNA"/>
</dbReference>
<keyword evidence="5" id="KW-0411">Iron-sulfur</keyword>
<dbReference type="Pfam" id="PF04055">
    <property type="entry name" value="Radical_SAM"/>
    <property type="match status" value="1"/>
</dbReference>
<dbReference type="InterPro" id="IPR050377">
    <property type="entry name" value="Radical_SAM_PqqE_MftC-like"/>
</dbReference>
<dbReference type="GO" id="GO:0046872">
    <property type="term" value="F:metal ion binding"/>
    <property type="evidence" value="ECO:0007669"/>
    <property type="project" value="UniProtKB-KW"/>
</dbReference>
<protein>
    <submittedName>
        <fullName evidence="7">MoaA/NifB/PqqE/SkfB family radical SAM enzyme</fullName>
    </submittedName>
</protein>
<accession>A0A397PDD8</accession>
<evidence type="ECO:0000256" key="5">
    <source>
        <dbReference type="ARBA" id="ARBA00023014"/>
    </source>
</evidence>
<organism evidence="7 8">
    <name type="scientific">Dichotomicrobium thermohalophilum</name>
    <dbReference type="NCBI Taxonomy" id="933063"/>
    <lineage>
        <taxon>Bacteria</taxon>
        <taxon>Pseudomonadati</taxon>
        <taxon>Pseudomonadota</taxon>
        <taxon>Alphaproteobacteria</taxon>
        <taxon>Hyphomicrobiales</taxon>
        <taxon>Hyphomicrobiaceae</taxon>
        <taxon>Dichotomicrobium</taxon>
    </lineage>
</organism>
<dbReference type="GO" id="GO:0051536">
    <property type="term" value="F:iron-sulfur cluster binding"/>
    <property type="evidence" value="ECO:0007669"/>
    <property type="project" value="UniProtKB-KW"/>
</dbReference>
<comment type="cofactor">
    <cofactor evidence="1">
        <name>[4Fe-4S] cluster</name>
        <dbReference type="ChEBI" id="CHEBI:49883"/>
    </cofactor>
</comment>
<evidence type="ECO:0000256" key="4">
    <source>
        <dbReference type="ARBA" id="ARBA00023004"/>
    </source>
</evidence>
<sequence length="326" mass="35998">MHGTRDDHLIARKFSDPDRTAKGERRARVALRKLETLWINTGTLCNIECANCYIESSPTNDRLVYFSAADARKVYDEIAELALGTREIGFTGGEPFLNPEMIQMARDALDRGFEVLILTNAMRPMQRPRVKAGLLGLQRDHGARLTIRVSMDHYTADYHDTERGPGSFASTRDGLDWLAQNGFNVSIAGRTMWDEPEPEAREGYARLIAERGWPIDASDPSQLVLFPEMDETADVPEITEACWGILGKSPDSVMCASSRMIVKRKGASEPTVLPCTLLPYDRAFEMGATLRESFGADGGMFENGAVKLCHPHCSKFCVLGGASCSG</sequence>
<feature type="domain" description="Radical SAM core" evidence="6">
    <location>
        <begin position="39"/>
        <end position="189"/>
    </location>
</feature>
<keyword evidence="3" id="KW-0479">Metal-binding</keyword>
<evidence type="ECO:0000259" key="6">
    <source>
        <dbReference type="Pfam" id="PF04055"/>
    </source>
</evidence>
<comment type="caution">
    <text evidence="7">The sequence shown here is derived from an EMBL/GenBank/DDBJ whole genome shotgun (WGS) entry which is preliminary data.</text>
</comment>
<proteinExistence type="predicted"/>
<evidence type="ECO:0000256" key="3">
    <source>
        <dbReference type="ARBA" id="ARBA00022723"/>
    </source>
</evidence>
<keyword evidence="8" id="KW-1185">Reference proteome</keyword>
<evidence type="ECO:0000313" key="8">
    <source>
        <dbReference type="Proteomes" id="UP000266273"/>
    </source>
</evidence>
<dbReference type="CDD" id="cd01335">
    <property type="entry name" value="Radical_SAM"/>
    <property type="match status" value="1"/>
</dbReference>
<keyword evidence="4" id="KW-0408">Iron</keyword>
<dbReference type="OrthoDB" id="9810775at2"/>
<dbReference type="PANTHER" id="PTHR11228">
    <property type="entry name" value="RADICAL SAM DOMAIN PROTEIN"/>
    <property type="match status" value="1"/>
</dbReference>
<evidence type="ECO:0000256" key="1">
    <source>
        <dbReference type="ARBA" id="ARBA00001966"/>
    </source>
</evidence>
<dbReference type="InterPro" id="IPR058240">
    <property type="entry name" value="rSAM_sf"/>
</dbReference>
<dbReference type="SFLD" id="SFLDG01067">
    <property type="entry name" value="SPASM/twitch_domain_containing"/>
    <property type="match status" value="1"/>
</dbReference>
<reference evidence="7 8" key="1">
    <citation type="submission" date="2018-08" db="EMBL/GenBank/DDBJ databases">
        <title>Genomic Encyclopedia of Archaeal and Bacterial Type Strains, Phase II (KMG-II): from individual species to whole genera.</title>
        <authorList>
            <person name="Goeker M."/>
        </authorList>
    </citation>
    <scope>NUCLEOTIDE SEQUENCE [LARGE SCALE GENOMIC DNA]</scope>
    <source>
        <strain evidence="7 8">DSM 5002</strain>
    </source>
</reference>
<dbReference type="InterPro" id="IPR013785">
    <property type="entry name" value="Aldolase_TIM"/>
</dbReference>
<keyword evidence="2" id="KW-0949">S-adenosyl-L-methionine</keyword>
<dbReference type="GO" id="GO:0003824">
    <property type="term" value="F:catalytic activity"/>
    <property type="evidence" value="ECO:0007669"/>
    <property type="project" value="InterPro"/>
</dbReference>
<dbReference type="RefSeq" id="WP_119061897.1">
    <property type="nucleotide sequence ID" value="NZ_QXDF01000002.1"/>
</dbReference>